<dbReference type="EMBL" id="CP031188">
    <property type="protein sequence ID" value="AXG72953.1"/>
    <property type="molecule type" value="Genomic_DNA"/>
</dbReference>
<evidence type="ECO:0000313" key="1">
    <source>
        <dbReference type="EMBL" id="AXG72953.1"/>
    </source>
</evidence>
<protein>
    <submittedName>
        <fullName evidence="1">Uncharacterized protein</fullName>
    </submittedName>
</protein>
<dbReference type="OrthoDB" id="1368412at2"/>
<dbReference type="AlphaFoldDB" id="A0A345H8P3"/>
<organism evidence="1 2">
    <name type="scientific">Flavobacterium arcticum</name>
    <dbReference type="NCBI Taxonomy" id="1784713"/>
    <lineage>
        <taxon>Bacteria</taxon>
        <taxon>Pseudomonadati</taxon>
        <taxon>Bacteroidota</taxon>
        <taxon>Flavobacteriia</taxon>
        <taxon>Flavobacteriales</taxon>
        <taxon>Flavobacteriaceae</taxon>
        <taxon>Flavobacterium</taxon>
    </lineage>
</organism>
<dbReference type="Proteomes" id="UP000253951">
    <property type="component" value="Chromosome"/>
</dbReference>
<proteinExistence type="predicted"/>
<sequence length="77" mass="9094">MNDQETLQKLPYCVTKSQLMYLYRNDLTDSDIRKGINTIIADNRKLPNDKPVCVKRVRHTEFIEFVEIYGLPEGYKL</sequence>
<accession>A0A345H8P3</accession>
<reference evidence="1 2" key="1">
    <citation type="submission" date="2018-07" db="EMBL/GenBank/DDBJ databases">
        <title>Complete genome sequence of Flavobacterium arcticum type strain SM1502T.</title>
        <authorList>
            <person name="Li Y."/>
            <person name="Li D.-D."/>
        </authorList>
    </citation>
    <scope>NUCLEOTIDE SEQUENCE [LARGE SCALE GENOMIC DNA]</scope>
    <source>
        <strain evidence="1 2">SM1502</strain>
    </source>
</reference>
<keyword evidence="2" id="KW-1185">Reference proteome</keyword>
<name>A0A345H8P3_9FLAO</name>
<dbReference type="RefSeq" id="WP_114676716.1">
    <property type="nucleotide sequence ID" value="NZ_CP031188.1"/>
</dbReference>
<evidence type="ECO:0000313" key="2">
    <source>
        <dbReference type="Proteomes" id="UP000253951"/>
    </source>
</evidence>
<gene>
    <name evidence="1" type="ORF">DVK85_01375</name>
</gene>
<dbReference type="KEGG" id="fat:DVK85_01375"/>